<dbReference type="FunFam" id="3.30.200.20:FF:000428">
    <property type="entry name" value="Inactive LRR receptor-like serine/threonine-protein kinase BIR2"/>
    <property type="match status" value="1"/>
</dbReference>
<sequence>MGDPSPDLSTMSPTVIFTFCFLLFCRLHVPAVEAVTEDDVKCLQGLKASLGDPQRSLDSWVFTNTSVGSICKFVGISCWNDRENRILSLQLHGMGLTGQIPESLQYCVSVQTLDLSTNELSGPIPSQICSWLPYLVYLDLSSNKFTGSIPPELSKCGFLNKLSLSENRLTGTIPNELTSLGRLKTFSVADNGLSGTIPSFLSTFSEADFSGNSGLCGKPLGKCGGLSKENLIIIIAAGILGAAASLLLGLGLWWWFHLRAVRKKRGRADDSSWADKLRAHKLSTVFLFQKPLVKLKLGDLMVATNNFDEENVIISTRRGITYKAMLSDGSTLATKRLSTCRLGEKQFRVEMNRLGQLRHPNLTPLLGFCLVEDEKLLVYKHMSNGTLYSLLHSGGPKLDWPTRLKIGLGAARGLAWLHHGSHPPFLHQNFCSNVILVDEDYDARIVDFGLARLMTPAEANESSFINGDLGEFGYIAPEYPGTMVASLKGDVYAFGVVLLELATGQKPTEVNGPDGGFRGNLVEWISFLLASDRLKEGVDTYLSGHGHDAEIMQLLNIACSCVISRPKERWSMYQVYQSIKDMARDISDHEDEFPLPFHKQDNE</sequence>
<dbReference type="Gene3D" id="3.80.10.10">
    <property type="entry name" value="Ribonuclease Inhibitor"/>
    <property type="match status" value="1"/>
</dbReference>
<dbReference type="AlphaFoldDB" id="A0AAN7JN41"/>
<evidence type="ECO:0000313" key="10">
    <source>
        <dbReference type="EMBL" id="KAK4750536.1"/>
    </source>
</evidence>
<dbReference type="Pfam" id="PF08263">
    <property type="entry name" value="LRRNT_2"/>
    <property type="match status" value="1"/>
</dbReference>
<evidence type="ECO:0000256" key="1">
    <source>
        <dbReference type="ARBA" id="ARBA00004370"/>
    </source>
</evidence>
<reference evidence="10 11" key="1">
    <citation type="journal article" date="2023" name="Hortic Res">
        <title>Pangenome of water caltrop reveals structural variations and asymmetric subgenome divergence after allopolyploidization.</title>
        <authorList>
            <person name="Zhang X."/>
            <person name="Chen Y."/>
            <person name="Wang L."/>
            <person name="Yuan Y."/>
            <person name="Fang M."/>
            <person name="Shi L."/>
            <person name="Lu R."/>
            <person name="Comes H.P."/>
            <person name="Ma Y."/>
            <person name="Chen Y."/>
            <person name="Huang G."/>
            <person name="Zhou Y."/>
            <person name="Zheng Z."/>
            <person name="Qiu Y."/>
        </authorList>
    </citation>
    <scope>NUCLEOTIDE SEQUENCE [LARGE SCALE GENOMIC DNA]</scope>
    <source>
        <tissue evidence="10">Roots</tissue>
    </source>
</reference>
<keyword evidence="5 7" id="KW-1133">Transmembrane helix</keyword>
<dbReference type="PANTHER" id="PTHR48007">
    <property type="entry name" value="LEUCINE-RICH REPEAT RECEPTOR-LIKE PROTEIN KINASE PXC1"/>
    <property type="match status" value="1"/>
</dbReference>
<comment type="subcellular location">
    <subcellularLocation>
        <location evidence="1">Membrane</location>
    </subcellularLocation>
</comment>
<keyword evidence="8" id="KW-0732">Signal</keyword>
<evidence type="ECO:0000256" key="8">
    <source>
        <dbReference type="SAM" id="SignalP"/>
    </source>
</evidence>
<organism evidence="10 11">
    <name type="scientific">Trapa incisa</name>
    <dbReference type="NCBI Taxonomy" id="236973"/>
    <lineage>
        <taxon>Eukaryota</taxon>
        <taxon>Viridiplantae</taxon>
        <taxon>Streptophyta</taxon>
        <taxon>Embryophyta</taxon>
        <taxon>Tracheophyta</taxon>
        <taxon>Spermatophyta</taxon>
        <taxon>Magnoliopsida</taxon>
        <taxon>eudicotyledons</taxon>
        <taxon>Gunneridae</taxon>
        <taxon>Pentapetalae</taxon>
        <taxon>rosids</taxon>
        <taxon>malvids</taxon>
        <taxon>Myrtales</taxon>
        <taxon>Lythraceae</taxon>
        <taxon>Trapa</taxon>
    </lineage>
</organism>
<evidence type="ECO:0000256" key="6">
    <source>
        <dbReference type="ARBA" id="ARBA00023136"/>
    </source>
</evidence>
<dbReference type="InterPro" id="IPR000719">
    <property type="entry name" value="Prot_kinase_dom"/>
</dbReference>
<dbReference type="InterPro" id="IPR046959">
    <property type="entry name" value="PRK1-6/SRF4-like"/>
</dbReference>
<evidence type="ECO:0000256" key="3">
    <source>
        <dbReference type="ARBA" id="ARBA00022692"/>
    </source>
</evidence>
<gene>
    <name evidence="10" type="ORF">SAY87_004018</name>
</gene>
<evidence type="ECO:0000256" key="7">
    <source>
        <dbReference type="SAM" id="Phobius"/>
    </source>
</evidence>
<feature type="transmembrane region" description="Helical" evidence="7">
    <location>
        <begin position="231"/>
        <end position="256"/>
    </location>
</feature>
<evidence type="ECO:0000259" key="9">
    <source>
        <dbReference type="PROSITE" id="PS50011"/>
    </source>
</evidence>
<evidence type="ECO:0000256" key="4">
    <source>
        <dbReference type="ARBA" id="ARBA00022737"/>
    </source>
</evidence>
<dbReference type="Pfam" id="PF07714">
    <property type="entry name" value="PK_Tyr_Ser-Thr"/>
    <property type="match status" value="1"/>
</dbReference>
<feature type="signal peptide" evidence="8">
    <location>
        <begin position="1"/>
        <end position="34"/>
    </location>
</feature>
<keyword evidence="6 7" id="KW-0472">Membrane</keyword>
<proteinExistence type="predicted"/>
<dbReference type="InterPro" id="IPR011009">
    <property type="entry name" value="Kinase-like_dom_sf"/>
</dbReference>
<dbReference type="InterPro" id="IPR001611">
    <property type="entry name" value="Leu-rich_rpt"/>
</dbReference>
<feature type="domain" description="Protein kinase" evidence="9">
    <location>
        <begin position="307"/>
        <end position="583"/>
    </location>
</feature>
<dbReference type="PROSITE" id="PS50011">
    <property type="entry name" value="PROTEIN_KINASE_DOM"/>
    <property type="match status" value="1"/>
</dbReference>
<evidence type="ECO:0000313" key="11">
    <source>
        <dbReference type="Proteomes" id="UP001345219"/>
    </source>
</evidence>
<dbReference type="Gene3D" id="3.30.200.20">
    <property type="entry name" value="Phosphorylase Kinase, domain 1"/>
    <property type="match status" value="1"/>
</dbReference>
<evidence type="ECO:0000256" key="2">
    <source>
        <dbReference type="ARBA" id="ARBA00022614"/>
    </source>
</evidence>
<keyword evidence="3 7" id="KW-0812">Transmembrane</keyword>
<dbReference type="InterPro" id="IPR001245">
    <property type="entry name" value="Ser-Thr/Tyr_kinase_cat_dom"/>
</dbReference>
<keyword evidence="11" id="KW-1185">Reference proteome</keyword>
<feature type="chain" id="PRO_5042862228" description="Protein kinase domain-containing protein" evidence="8">
    <location>
        <begin position="35"/>
        <end position="603"/>
    </location>
</feature>
<keyword evidence="2" id="KW-0433">Leucine-rich repeat</keyword>
<dbReference type="GO" id="GO:0016020">
    <property type="term" value="C:membrane"/>
    <property type="evidence" value="ECO:0007669"/>
    <property type="project" value="UniProtKB-SubCell"/>
</dbReference>
<name>A0AAN7JN41_9MYRT</name>
<dbReference type="InterPro" id="IPR032675">
    <property type="entry name" value="LRR_dom_sf"/>
</dbReference>
<comment type="caution">
    <text evidence="10">The sequence shown here is derived from an EMBL/GenBank/DDBJ whole genome shotgun (WGS) entry which is preliminary data.</text>
</comment>
<dbReference type="InterPro" id="IPR013210">
    <property type="entry name" value="LRR_N_plant-typ"/>
</dbReference>
<dbReference type="GO" id="GO:0005524">
    <property type="term" value="F:ATP binding"/>
    <property type="evidence" value="ECO:0007669"/>
    <property type="project" value="InterPro"/>
</dbReference>
<accession>A0AAN7JN41</accession>
<dbReference type="EMBL" id="JAXIOK010000017">
    <property type="protein sequence ID" value="KAK4750536.1"/>
    <property type="molecule type" value="Genomic_DNA"/>
</dbReference>
<keyword evidence="4" id="KW-0677">Repeat</keyword>
<dbReference type="PANTHER" id="PTHR48007:SF86">
    <property type="entry name" value="(WILD MALAYSIAN BANANA) HYPOTHETICAL PROTEIN"/>
    <property type="match status" value="1"/>
</dbReference>
<dbReference type="Proteomes" id="UP001345219">
    <property type="component" value="Chromosome 4"/>
</dbReference>
<evidence type="ECO:0000256" key="5">
    <source>
        <dbReference type="ARBA" id="ARBA00022989"/>
    </source>
</evidence>
<dbReference type="SUPFAM" id="SSF52058">
    <property type="entry name" value="L domain-like"/>
    <property type="match status" value="1"/>
</dbReference>
<protein>
    <recommendedName>
        <fullName evidence="9">Protein kinase domain-containing protein</fullName>
    </recommendedName>
</protein>
<dbReference type="SUPFAM" id="SSF56112">
    <property type="entry name" value="Protein kinase-like (PK-like)"/>
    <property type="match status" value="1"/>
</dbReference>
<dbReference type="FunFam" id="3.80.10.10:FF:000415">
    <property type="entry name" value="Inactive LRR receptor-like serine/threonine-protein kinase BIR2"/>
    <property type="match status" value="1"/>
</dbReference>
<dbReference type="Gene3D" id="1.10.510.10">
    <property type="entry name" value="Transferase(Phosphotransferase) domain 1"/>
    <property type="match status" value="1"/>
</dbReference>
<dbReference type="GO" id="GO:0004672">
    <property type="term" value="F:protein kinase activity"/>
    <property type="evidence" value="ECO:0007669"/>
    <property type="project" value="InterPro"/>
</dbReference>
<dbReference type="Pfam" id="PF00560">
    <property type="entry name" value="LRR_1"/>
    <property type="match status" value="3"/>
</dbReference>